<dbReference type="Proteomes" id="UP000077701">
    <property type="component" value="Unassembled WGS sequence"/>
</dbReference>
<dbReference type="AlphaFoldDB" id="A0A171BZD0"/>
<reference evidence="3" key="2">
    <citation type="submission" date="2016-04" db="EMBL/GenBank/DDBJ databases">
        <title>Planomonospora sphaerica JCM9374 whole genome shotgun sequence.</title>
        <authorList>
            <person name="Suzuki T."/>
            <person name="Dohra H."/>
            <person name="Kodani S."/>
        </authorList>
    </citation>
    <scope>NUCLEOTIDE SEQUENCE [LARGE SCALE GENOMIC DNA]</scope>
    <source>
        <strain evidence="3">JCM 9374</strain>
    </source>
</reference>
<accession>A0A171BZD0</accession>
<name>A0A171BZD0_9ACTN</name>
<comment type="caution">
    <text evidence="2">The sequence shown here is derived from an EMBL/GenBank/DDBJ whole genome shotgun (WGS) entry which is preliminary data.</text>
</comment>
<dbReference type="STRING" id="161355.PS9374_01482"/>
<keyword evidence="3" id="KW-1185">Reference proteome</keyword>
<proteinExistence type="predicted"/>
<evidence type="ECO:0000313" key="3">
    <source>
        <dbReference type="Proteomes" id="UP000077701"/>
    </source>
</evidence>
<dbReference type="EMBL" id="BDCX01000003">
    <property type="protein sequence ID" value="GAT65838.1"/>
    <property type="molecule type" value="Genomic_DNA"/>
</dbReference>
<protein>
    <submittedName>
        <fullName evidence="2">NTPase</fullName>
    </submittedName>
</protein>
<evidence type="ECO:0000313" key="2">
    <source>
        <dbReference type="EMBL" id="GAT65838.1"/>
    </source>
</evidence>
<gene>
    <name evidence="2" type="ORF">PS9374_01482</name>
</gene>
<dbReference type="RefSeq" id="WP_068895592.1">
    <property type="nucleotide sequence ID" value="NZ_BDCX01000003.1"/>
</dbReference>
<organism evidence="2 3">
    <name type="scientific">Planomonospora sphaerica</name>
    <dbReference type="NCBI Taxonomy" id="161355"/>
    <lineage>
        <taxon>Bacteria</taxon>
        <taxon>Bacillati</taxon>
        <taxon>Actinomycetota</taxon>
        <taxon>Actinomycetes</taxon>
        <taxon>Streptosporangiales</taxon>
        <taxon>Streptosporangiaceae</taxon>
        <taxon>Planomonospora</taxon>
    </lineage>
</organism>
<dbReference type="OrthoDB" id="419058at2"/>
<reference evidence="2 3" key="1">
    <citation type="journal article" date="2016" name="Genome Announc.">
        <title>Draft Genome Sequence of Planomonospora sphaerica JCM9374, a Rare Actinomycete.</title>
        <authorList>
            <person name="Dohra H."/>
            <person name="Suzuki T."/>
            <person name="Inoue Y."/>
            <person name="Kodani S."/>
        </authorList>
    </citation>
    <scope>NUCLEOTIDE SEQUENCE [LARGE SCALE GENOMIC DNA]</scope>
    <source>
        <strain evidence="2 3">JCM 9374</strain>
    </source>
</reference>
<sequence>MLLLRTRATSLPVRLIPFLDDMHRLGLLRTTGPVYQFRHAELHDHLAAAAGLRRGLPPGHRMHPRDGSRPKTRIVIARSLHDSGR</sequence>
<evidence type="ECO:0000256" key="1">
    <source>
        <dbReference type="SAM" id="MobiDB-lite"/>
    </source>
</evidence>
<feature type="region of interest" description="Disordered" evidence="1">
    <location>
        <begin position="53"/>
        <end position="85"/>
    </location>
</feature>